<dbReference type="Proteomes" id="UP000006420">
    <property type="component" value="Unassembled WGS sequence"/>
</dbReference>
<gene>
    <name evidence="1" type="ORF">HMPREF9456_00534</name>
</gene>
<dbReference type="GeneID" id="78081218"/>
<protein>
    <recommendedName>
        <fullName evidence="3">ATP-grasp domain-containing protein</fullName>
    </recommendedName>
</protein>
<sequence>MSKIKVAGIKRKTKFSPNHIGNDGMIFSETAECLRNMGYDVREYTEDEFILSEENELYIFNMARDKTTIRKLKKREEDGAVIINPGTGIENCTREAMTRLLLENHIPYPTSLIVDVTDDPTQELKKMTADAYWIKRGDSHAIHREDVTYARNIPEVKSILKEFALRDIPNAVINEHLVGDLVKFYGVADTDFFYWFYPYDLSHSKFGLEAINGEAHEFPFDVEALKKACDKAGEILDVKVYGGDCVVDEDGSFKIIDFNDWPSFAPCRSDAAPKIAECVHKQIQRDLQG</sequence>
<dbReference type="AlphaFoldDB" id="F8WW45"/>
<evidence type="ECO:0008006" key="3">
    <source>
        <dbReference type="Google" id="ProtNLM"/>
    </source>
</evidence>
<dbReference type="RefSeq" id="WP_006841905.1">
    <property type="nucleotide sequence ID" value="NZ_AQWJ01000001.1"/>
</dbReference>
<proteinExistence type="predicted"/>
<dbReference type="STRING" id="742767.HMPREF9456_00534"/>
<evidence type="ECO:0000313" key="1">
    <source>
        <dbReference type="EMBL" id="EGK06660.1"/>
    </source>
</evidence>
<evidence type="ECO:0000313" key="2">
    <source>
        <dbReference type="Proteomes" id="UP000006420"/>
    </source>
</evidence>
<dbReference type="HOGENOM" id="CLU_094950_0_0_10"/>
<organism evidence="1 2">
    <name type="scientific">Dysgonomonas mossii DSM 22836</name>
    <dbReference type="NCBI Taxonomy" id="742767"/>
    <lineage>
        <taxon>Bacteria</taxon>
        <taxon>Pseudomonadati</taxon>
        <taxon>Bacteroidota</taxon>
        <taxon>Bacteroidia</taxon>
        <taxon>Bacteroidales</taxon>
        <taxon>Dysgonomonadaceae</taxon>
        <taxon>Dysgonomonas</taxon>
    </lineage>
</organism>
<dbReference type="SUPFAM" id="SSF56059">
    <property type="entry name" value="Glutathione synthetase ATP-binding domain-like"/>
    <property type="match status" value="1"/>
</dbReference>
<dbReference type="eggNOG" id="COG0189">
    <property type="taxonomic scope" value="Bacteria"/>
</dbReference>
<comment type="caution">
    <text evidence="1">The sequence shown here is derived from an EMBL/GenBank/DDBJ whole genome shotgun (WGS) entry which is preliminary data.</text>
</comment>
<dbReference type="EMBL" id="ADLW01000001">
    <property type="protein sequence ID" value="EGK06660.1"/>
    <property type="molecule type" value="Genomic_DNA"/>
</dbReference>
<dbReference type="OrthoDB" id="9799627at2"/>
<name>F8WW45_9BACT</name>
<keyword evidence="2" id="KW-1185">Reference proteome</keyword>
<reference evidence="1 2" key="1">
    <citation type="submission" date="2011-04" db="EMBL/GenBank/DDBJ databases">
        <title>The Genome Sequence of Dysgonomonas mossii DSM 22836.</title>
        <authorList>
            <consortium name="The Broad Institute Genome Sequencing Platform"/>
            <person name="Earl A."/>
            <person name="Ward D."/>
            <person name="Feldgarden M."/>
            <person name="Gevers D."/>
            <person name="Pudlo N."/>
            <person name="Martens E."/>
            <person name="Allen-Vercoe E."/>
            <person name="Young S.K."/>
            <person name="Zeng Q."/>
            <person name="Gargeya S."/>
            <person name="Fitzgerald M."/>
            <person name="Haas B."/>
            <person name="Abouelleil A."/>
            <person name="Alvarado L."/>
            <person name="Arachchi H.M."/>
            <person name="Berlin A."/>
            <person name="Brown A."/>
            <person name="Chapman S.B."/>
            <person name="Chen Z."/>
            <person name="Dunbar C."/>
            <person name="Freedman E."/>
            <person name="Gearin G."/>
            <person name="Gellesch M."/>
            <person name="Goldberg J."/>
            <person name="Griggs A."/>
            <person name="Gujja S."/>
            <person name="Heiman D."/>
            <person name="Howarth C."/>
            <person name="Larson L."/>
            <person name="Lui A."/>
            <person name="MacDonald P.J.P."/>
            <person name="Mehta T."/>
            <person name="Montmayeur A."/>
            <person name="Murphy C."/>
            <person name="Neiman D."/>
            <person name="Pearson M."/>
            <person name="Priest M."/>
            <person name="Roberts A."/>
            <person name="Saif S."/>
            <person name="Shea T."/>
            <person name="Shenoy N."/>
            <person name="Sisk P."/>
            <person name="Stolte C."/>
            <person name="Sykes S."/>
            <person name="Yandava C."/>
            <person name="Wortman J."/>
            <person name="Nusbaum C."/>
            <person name="Birren B."/>
        </authorList>
    </citation>
    <scope>NUCLEOTIDE SEQUENCE [LARGE SCALE GENOMIC DNA]</scope>
    <source>
        <strain evidence="1 2">DSM 22836</strain>
    </source>
</reference>
<accession>F8WW45</accession>